<keyword evidence="8" id="KW-0170">Cobalt</keyword>
<protein>
    <submittedName>
        <fullName evidence="11">M20 family metallopeptidase</fullName>
    </submittedName>
</protein>
<dbReference type="RefSeq" id="WP_336348760.1">
    <property type="nucleotide sequence ID" value="NZ_JAZAQL010000001.1"/>
</dbReference>
<dbReference type="CDD" id="cd08659">
    <property type="entry name" value="M20_ArgE_DapE-like"/>
    <property type="match status" value="1"/>
</dbReference>
<evidence type="ECO:0000259" key="10">
    <source>
        <dbReference type="Pfam" id="PF07687"/>
    </source>
</evidence>
<evidence type="ECO:0000256" key="3">
    <source>
        <dbReference type="ARBA" id="ARBA00006247"/>
    </source>
</evidence>
<evidence type="ECO:0000256" key="4">
    <source>
        <dbReference type="ARBA" id="ARBA00022605"/>
    </source>
</evidence>
<keyword evidence="4" id="KW-0028">Amino-acid biosynthesis</keyword>
<dbReference type="NCBIfam" id="TIGR01910">
    <property type="entry name" value="DapE-ArgE"/>
    <property type="match status" value="1"/>
</dbReference>
<dbReference type="InterPro" id="IPR050072">
    <property type="entry name" value="Peptidase_M20A"/>
</dbReference>
<keyword evidence="12" id="KW-1185">Reference proteome</keyword>
<evidence type="ECO:0000256" key="1">
    <source>
        <dbReference type="ARBA" id="ARBA00001941"/>
    </source>
</evidence>
<dbReference type="InterPro" id="IPR011650">
    <property type="entry name" value="Peptidase_M20_dimer"/>
</dbReference>
<dbReference type="Pfam" id="PF01546">
    <property type="entry name" value="Peptidase_M20"/>
    <property type="match status" value="1"/>
</dbReference>
<evidence type="ECO:0000256" key="8">
    <source>
        <dbReference type="ARBA" id="ARBA00023285"/>
    </source>
</evidence>
<evidence type="ECO:0000256" key="6">
    <source>
        <dbReference type="ARBA" id="ARBA00022801"/>
    </source>
</evidence>
<dbReference type="InterPro" id="IPR002933">
    <property type="entry name" value="Peptidase_M20"/>
</dbReference>
<evidence type="ECO:0000256" key="9">
    <source>
        <dbReference type="SAM" id="MobiDB-lite"/>
    </source>
</evidence>
<dbReference type="SUPFAM" id="SSF53187">
    <property type="entry name" value="Zn-dependent exopeptidases"/>
    <property type="match status" value="1"/>
</dbReference>
<dbReference type="Pfam" id="PF07687">
    <property type="entry name" value="M20_dimer"/>
    <property type="match status" value="1"/>
</dbReference>
<keyword evidence="7" id="KW-0862">Zinc</keyword>
<comment type="cofactor">
    <cofactor evidence="1">
        <name>Co(2+)</name>
        <dbReference type="ChEBI" id="CHEBI:48828"/>
    </cofactor>
</comment>
<dbReference type="GO" id="GO:0046872">
    <property type="term" value="F:metal ion binding"/>
    <property type="evidence" value="ECO:0007669"/>
    <property type="project" value="UniProtKB-KW"/>
</dbReference>
<feature type="compositionally biased region" description="Acidic residues" evidence="9">
    <location>
        <begin position="74"/>
        <end position="83"/>
    </location>
</feature>
<evidence type="ECO:0000256" key="2">
    <source>
        <dbReference type="ARBA" id="ARBA00001947"/>
    </source>
</evidence>
<dbReference type="AlphaFoldDB" id="A0ABD5V859"/>
<keyword evidence="5" id="KW-0479">Metal-binding</keyword>
<dbReference type="InterPro" id="IPR036264">
    <property type="entry name" value="Bact_exopeptidase_dim_dom"/>
</dbReference>
<gene>
    <name evidence="11" type="ORF">ACFQGB_02610</name>
</gene>
<dbReference type="SUPFAM" id="SSF55031">
    <property type="entry name" value="Bacterial exopeptidase dimerisation domain"/>
    <property type="match status" value="1"/>
</dbReference>
<keyword evidence="6" id="KW-0378">Hydrolase</keyword>
<comment type="similarity">
    <text evidence="3">Belongs to the peptidase M20A family.</text>
</comment>
<comment type="cofactor">
    <cofactor evidence="2">
        <name>Zn(2+)</name>
        <dbReference type="ChEBI" id="CHEBI:29105"/>
    </cofactor>
</comment>
<proteinExistence type="inferred from homology"/>
<dbReference type="InterPro" id="IPR010182">
    <property type="entry name" value="ArgE/DapE"/>
</dbReference>
<dbReference type="Gene3D" id="3.30.70.360">
    <property type="match status" value="1"/>
</dbReference>
<dbReference type="Proteomes" id="UP001596395">
    <property type="component" value="Unassembled WGS sequence"/>
</dbReference>
<dbReference type="GO" id="GO:0008652">
    <property type="term" value="P:amino acid biosynthetic process"/>
    <property type="evidence" value="ECO:0007669"/>
    <property type="project" value="UniProtKB-KW"/>
</dbReference>
<dbReference type="GO" id="GO:0016787">
    <property type="term" value="F:hydrolase activity"/>
    <property type="evidence" value="ECO:0007669"/>
    <property type="project" value="UniProtKB-KW"/>
</dbReference>
<dbReference type="EMBL" id="JBHSXN010000001">
    <property type="protein sequence ID" value="MFC6951745.1"/>
    <property type="molecule type" value="Genomic_DNA"/>
</dbReference>
<evidence type="ECO:0000313" key="11">
    <source>
        <dbReference type="EMBL" id="MFC6951745.1"/>
    </source>
</evidence>
<dbReference type="PANTHER" id="PTHR43808:SF8">
    <property type="entry name" value="PEPTIDASE M20 DIMERISATION DOMAIN-CONTAINING PROTEIN"/>
    <property type="match status" value="1"/>
</dbReference>
<name>A0ABD5V859_9EURY</name>
<comment type="caution">
    <text evidence="11">The sequence shown here is derived from an EMBL/GenBank/DDBJ whole genome shotgun (WGS) entry which is preliminary data.</text>
</comment>
<evidence type="ECO:0000256" key="5">
    <source>
        <dbReference type="ARBA" id="ARBA00022723"/>
    </source>
</evidence>
<feature type="region of interest" description="Disordered" evidence="9">
    <location>
        <begin position="55"/>
        <end position="86"/>
    </location>
</feature>
<feature type="domain" description="Peptidase M20 dimerisation" evidence="10">
    <location>
        <begin position="195"/>
        <end position="304"/>
    </location>
</feature>
<organism evidence="11 12">
    <name type="scientific">Halorubellus litoreus</name>
    <dbReference type="NCBI Taxonomy" id="755308"/>
    <lineage>
        <taxon>Archaea</taxon>
        <taxon>Methanobacteriati</taxon>
        <taxon>Methanobacteriota</taxon>
        <taxon>Stenosarchaea group</taxon>
        <taxon>Halobacteria</taxon>
        <taxon>Halobacteriales</taxon>
        <taxon>Halorubellaceae</taxon>
        <taxon>Halorubellus</taxon>
    </lineage>
</organism>
<evidence type="ECO:0000313" key="12">
    <source>
        <dbReference type="Proteomes" id="UP001596395"/>
    </source>
</evidence>
<dbReference type="Gene3D" id="3.40.630.10">
    <property type="entry name" value="Zn peptidases"/>
    <property type="match status" value="1"/>
</dbReference>
<reference evidence="11 12" key="1">
    <citation type="journal article" date="2019" name="Int. J. Syst. Evol. Microbiol.">
        <title>The Global Catalogue of Microorganisms (GCM) 10K type strain sequencing project: providing services to taxonomists for standard genome sequencing and annotation.</title>
        <authorList>
            <consortium name="The Broad Institute Genomics Platform"/>
            <consortium name="The Broad Institute Genome Sequencing Center for Infectious Disease"/>
            <person name="Wu L."/>
            <person name="Ma J."/>
        </authorList>
    </citation>
    <scope>NUCLEOTIDE SEQUENCE [LARGE SCALE GENOMIC DNA]</scope>
    <source>
        <strain evidence="11 12">GX26</strain>
    </source>
</reference>
<dbReference type="PANTHER" id="PTHR43808">
    <property type="entry name" value="ACETYLORNITHINE DEACETYLASE"/>
    <property type="match status" value="1"/>
</dbReference>
<accession>A0ABD5V859</accession>
<evidence type="ECO:0000256" key="7">
    <source>
        <dbReference type="ARBA" id="ARBA00022833"/>
    </source>
</evidence>
<sequence>MTSAPAESPTYPTDLRSLAAALVRIETENPPGNERECAEYVRDWFAQYDIDAELVTDPDPERPQVGARVAPSEGETDAVEGDTDGPTLVLNGHLDVVPVGDHDEWTHPPYAGVVADGRLYGRGSVDMKTGVAIAMLTAYELRAELESGALDGSIVVHAAMGEETAEPGTRALLEAGYDGDYGVVLEPTECRVATSEKGMAWYELSWPGVPAHASRPDEGTNPTAHYPVVLDALAEYDARLRDRTDPLCGCAYATVTGTNAGVGSNKAVIPERASVTVDRRILPAETIDDVDDEFAALVDTLEREHGIAASWRRDETYTSAVIPTDHHLATVFREHAAAVAGVDPEPWGIKASTDVREFVNVADVPAITWGPGSLDQAHSIDEYVDLDAAEAGFEILKRAARTLLEPYPDD</sequence>